<name>A0A8W8NFH4_MAGGI</name>
<protein>
    <submittedName>
        <fullName evidence="3">Uncharacterized protein</fullName>
    </submittedName>
</protein>
<keyword evidence="1" id="KW-0175">Coiled coil</keyword>
<evidence type="ECO:0000313" key="4">
    <source>
        <dbReference type="Proteomes" id="UP000005408"/>
    </source>
</evidence>
<proteinExistence type="predicted"/>
<reference evidence="3" key="1">
    <citation type="submission" date="2022-08" db="UniProtKB">
        <authorList>
            <consortium name="EnsemblMetazoa"/>
        </authorList>
    </citation>
    <scope>IDENTIFICATION</scope>
    <source>
        <strain evidence="3">05x7-T-G4-1.051#20</strain>
    </source>
</reference>
<evidence type="ECO:0000256" key="1">
    <source>
        <dbReference type="SAM" id="Coils"/>
    </source>
</evidence>
<accession>A0A8W8NFH4</accession>
<sequence>MGRTKSDKEKEKDVSPKAAQEVDDSEEVSNKDLKTLFTKLIKKLETSMNANLESLGEKISNVSTKLSEVEKALDDQNLRITDLEQMKKYNLLFYGLPKVDKEDTTEVVLKCLESTLGVSEAKDIIIQNSHRIPKNPSNTYKPSAPEAIIVKFAKMADRNLILHLARITTLPKGMAIRTDLVNHLKKKRSELASKAYKLRRGKNLKTRIIETKDDVILQCRRKSEDKWIPYQG</sequence>
<organism evidence="3 4">
    <name type="scientific">Magallana gigas</name>
    <name type="common">Pacific oyster</name>
    <name type="synonym">Crassostrea gigas</name>
    <dbReference type="NCBI Taxonomy" id="29159"/>
    <lineage>
        <taxon>Eukaryota</taxon>
        <taxon>Metazoa</taxon>
        <taxon>Spiralia</taxon>
        <taxon>Lophotrochozoa</taxon>
        <taxon>Mollusca</taxon>
        <taxon>Bivalvia</taxon>
        <taxon>Autobranchia</taxon>
        <taxon>Pteriomorphia</taxon>
        <taxon>Ostreida</taxon>
        <taxon>Ostreoidea</taxon>
        <taxon>Ostreidae</taxon>
        <taxon>Magallana</taxon>
    </lineage>
</organism>
<keyword evidence="4" id="KW-1185">Reference proteome</keyword>
<evidence type="ECO:0000313" key="3">
    <source>
        <dbReference type="EnsemblMetazoa" id="G5584.1:cds"/>
    </source>
</evidence>
<feature type="region of interest" description="Disordered" evidence="2">
    <location>
        <begin position="1"/>
        <end position="28"/>
    </location>
</feature>
<feature type="compositionally biased region" description="Basic and acidic residues" evidence="2">
    <location>
        <begin position="1"/>
        <end position="15"/>
    </location>
</feature>
<feature type="coiled-coil region" evidence="1">
    <location>
        <begin position="52"/>
        <end position="86"/>
    </location>
</feature>
<dbReference type="AlphaFoldDB" id="A0A8W8NFH4"/>
<dbReference type="Gene3D" id="3.30.70.1820">
    <property type="entry name" value="L1 transposable element, RRM domain"/>
    <property type="match status" value="1"/>
</dbReference>
<evidence type="ECO:0000256" key="2">
    <source>
        <dbReference type="SAM" id="MobiDB-lite"/>
    </source>
</evidence>
<dbReference type="PANTHER" id="PTHR11505">
    <property type="entry name" value="L1 TRANSPOSABLE ELEMENT-RELATED"/>
    <property type="match status" value="1"/>
</dbReference>
<dbReference type="EnsemblMetazoa" id="G5584.1">
    <property type="protein sequence ID" value="G5584.1:cds"/>
    <property type="gene ID" value="G5584"/>
</dbReference>
<dbReference type="InterPro" id="IPR004244">
    <property type="entry name" value="Transposase_22"/>
</dbReference>
<dbReference type="Proteomes" id="UP000005408">
    <property type="component" value="Unassembled WGS sequence"/>
</dbReference>